<sequence length="65" mass="6997">MSLNERSLSNGELNTILTNKAAKGRKGALGAMIKGTKSESVIDILMKIPKKLRDKVDEITLDIAG</sequence>
<gene>
    <name evidence="1" type="ORF">N2K84_06350</name>
</gene>
<name>A0AA42C513_9BACT</name>
<organism evidence="1 2">
    <name type="scientific">Gaoshiqia sediminis</name>
    <dbReference type="NCBI Taxonomy" id="2986998"/>
    <lineage>
        <taxon>Bacteria</taxon>
        <taxon>Pseudomonadati</taxon>
        <taxon>Bacteroidota</taxon>
        <taxon>Bacteroidia</taxon>
        <taxon>Marinilabiliales</taxon>
        <taxon>Prolixibacteraceae</taxon>
        <taxon>Gaoshiqia</taxon>
    </lineage>
</organism>
<accession>A0AA42C513</accession>
<evidence type="ECO:0000313" key="1">
    <source>
        <dbReference type="EMBL" id="MCW0482343.1"/>
    </source>
</evidence>
<protein>
    <submittedName>
        <fullName evidence="1">Uncharacterized protein</fullName>
    </submittedName>
</protein>
<dbReference type="Proteomes" id="UP001163821">
    <property type="component" value="Unassembled WGS sequence"/>
</dbReference>
<dbReference type="RefSeq" id="WP_282590946.1">
    <property type="nucleotide sequence ID" value="NZ_JAPAAF010000006.1"/>
</dbReference>
<reference evidence="1" key="1">
    <citation type="submission" date="2022-10" db="EMBL/GenBank/DDBJ databases">
        <title>Gaoshiqiia sediminis gen. nov., sp. nov., isolated from coastal sediment.</title>
        <authorList>
            <person name="Yu W.X."/>
            <person name="Mu D.S."/>
            <person name="Du J.Z."/>
            <person name="Liang Y.Q."/>
        </authorList>
    </citation>
    <scope>NUCLEOTIDE SEQUENCE</scope>
    <source>
        <strain evidence="1">A06</strain>
    </source>
</reference>
<evidence type="ECO:0000313" key="2">
    <source>
        <dbReference type="Proteomes" id="UP001163821"/>
    </source>
</evidence>
<comment type="caution">
    <text evidence="1">The sequence shown here is derived from an EMBL/GenBank/DDBJ whole genome shotgun (WGS) entry which is preliminary data.</text>
</comment>
<keyword evidence="2" id="KW-1185">Reference proteome</keyword>
<dbReference type="EMBL" id="JAPAAF010000006">
    <property type="protein sequence ID" value="MCW0482343.1"/>
    <property type="molecule type" value="Genomic_DNA"/>
</dbReference>
<dbReference type="AlphaFoldDB" id="A0AA42C513"/>
<proteinExistence type="predicted"/>